<name>A0AAE4RII7_MYCIT</name>
<feature type="region of interest" description="Disordered" evidence="1">
    <location>
        <begin position="1"/>
        <end position="37"/>
    </location>
</feature>
<sequence length="47" mass="4786">MTGTEGVVDVDDGGWPGIIGPMPPGPIMPPIPPPDPPISQRIICGPL</sequence>
<accession>A0AAE4RII7</accession>
<reference evidence="2" key="1">
    <citation type="submission" date="2023-10" db="EMBL/GenBank/DDBJ databases">
        <title>Characterization and genome sequence of Mycobacterium intracellulare ABSURDO, a novel pathogenic isolate with three colony morphotypes that vary in growth and acid-fastness.</title>
        <authorList>
            <person name="Jude B.A."/>
            <person name="Robinson R.T."/>
        </authorList>
    </citation>
    <scope>NUCLEOTIDE SEQUENCE</scope>
    <source>
        <strain evidence="2">ABSURDO Component B</strain>
    </source>
</reference>
<evidence type="ECO:0000256" key="1">
    <source>
        <dbReference type="SAM" id="MobiDB-lite"/>
    </source>
</evidence>
<evidence type="ECO:0000313" key="2">
    <source>
        <dbReference type="EMBL" id="MDV7014813.1"/>
    </source>
</evidence>
<dbReference type="Proteomes" id="UP001187143">
    <property type="component" value="Unassembled WGS sequence"/>
</dbReference>
<dbReference type="RefSeq" id="WP_154074424.1">
    <property type="nucleotide sequence ID" value="NZ_CP023149.1"/>
</dbReference>
<evidence type="ECO:0000313" key="3">
    <source>
        <dbReference type="Proteomes" id="UP001187143"/>
    </source>
</evidence>
<dbReference type="EMBL" id="JAWLLD010000028">
    <property type="protein sequence ID" value="MDV7014813.1"/>
    <property type="molecule type" value="Genomic_DNA"/>
</dbReference>
<comment type="caution">
    <text evidence="2">The sequence shown here is derived from an EMBL/GenBank/DDBJ whole genome shotgun (WGS) entry which is preliminary data.</text>
</comment>
<proteinExistence type="predicted"/>
<protein>
    <submittedName>
        <fullName evidence="2">Uncharacterized protein</fullName>
    </submittedName>
</protein>
<dbReference type="AlphaFoldDB" id="A0AAE4RII7"/>
<organism evidence="2 3">
    <name type="scientific">Mycobacterium intracellulare</name>
    <dbReference type="NCBI Taxonomy" id="1767"/>
    <lineage>
        <taxon>Bacteria</taxon>
        <taxon>Bacillati</taxon>
        <taxon>Actinomycetota</taxon>
        <taxon>Actinomycetes</taxon>
        <taxon>Mycobacteriales</taxon>
        <taxon>Mycobacteriaceae</taxon>
        <taxon>Mycobacterium</taxon>
        <taxon>Mycobacterium avium complex (MAC)</taxon>
    </lineage>
</organism>
<feature type="compositionally biased region" description="Pro residues" evidence="1">
    <location>
        <begin position="21"/>
        <end position="37"/>
    </location>
</feature>
<gene>
    <name evidence="2" type="ORF">R4F53_21220</name>
</gene>